<evidence type="ECO:0000256" key="3">
    <source>
        <dbReference type="SAM" id="MobiDB-lite"/>
    </source>
</evidence>
<reference evidence="7" key="1">
    <citation type="submission" date="2025-08" db="UniProtKB">
        <authorList>
            <consortium name="RefSeq"/>
        </authorList>
    </citation>
    <scope>IDENTIFICATION</scope>
    <source>
        <strain evidence="7">Tuebingen</strain>
        <tissue evidence="7">Fibroblasts and whole tissue</tissue>
    </source>
</reference>
<organism evidence="6 7">
    <name type="scientific">Danio rerio</name>
    <name type="common">Zebrafish</name>
    <name type="synonym">Brachydanio rerio</name>
    <dbReference type="NCBI Taxonomy" id="7955"/>
    <lineage>
        <taxon>Eukaryota</taxon>
        <taxon>Metazoa</taxon>
        <taxon>Chordata</taxon>
        <taxon>Craniata</taxon>
        <taxon>Vertebrata</taxon>
        <taxon>Euteleostomi</taxon>
        <taxon>Actinopterygii</taxon>
        <taxon>Neopterygii</taxon>
        <taxon>Teleostei</taxon>
        <taxon>Ostariophysi</taxon>
        <taxon>Cypriniformes</taxon>
        <taxon>Danionidae</taxon>
        <taxon>Danioninae</taxon>
        <taxon>Danio</taxon>
    </lineage>
</organism>
<dbReference type="Pfam" id="PF23268">
    <property type="entry name" value="RIN1"/>
    <property type="match status" value="1"/>
</dbReference>
<dbReference type="AGR" id="ZFIN:ZDB-GENE-091204-129"/>
<dbReference type="PANTHER" id="PTHR23101:SF127">
    <property type="entry name" value="RAS AND RAB INTERACTOR 1-RELATED"/>
    <property type="match status" value="1"/>
</dbReference>
<dbReference type="GO" id="GO:0030139">
    <property type="term" value="C:endocytic vesicle"/>
    <property type="evidence" value="ECO:0000318"/>
    <property type="project" value="GO_Central"/>
</dbReference>
<evidence type="ECO:0000313" key="6">
    <source>
        <dbReference type="Proteomes" id="UP000000437"/>
    </source>
</evidence>
<feature type="domain" description="SH2" evidence="4">
    <location>
        <begin position="42"/>
        <end position="136"/>
    </location>
</feature>
<dbReference type="InterPro" id="IPR037191">
    <property type="entry name" value="VPS9_dom_sf"/>
</dbReference>
<dbReference type="SMART" id="SM00167">
    <property type="entry name" value="VPS9"/>
    <property type="match status" value="1"/>
</dbReference>
<dbReference type="AlphaFoldDB" id="A0A8N7TEJ2"/>
<evidence type="ECO:0000313" key="7">
    <source>
        <dbReference type="RefSeq" id="XP_697152.2"/>
    </source>
</evidence>
<keyword evidence="2" id="KW-0727">SH2 domain</keyword>
<dbReference type="KEGG" id="dre:568715"/>
<sequence>MQEDPVYDYPEARPLGDRRACPQRSLRSISVLDRLLLTHPVWLQLSINSATALHILRREPPGTFLVRRSSTSQKKMLCVRLADDSMPSFLKQVFIREEDSAFSLESSAISFPDLCRLIAFYCVSRDVLPFTLELPEAIAKASSHKQLESISHMGVEFWSSQLNVRGPRNEAPAAEKLLLPTETLQDCVTPVNPNHTPFQELCPIQTRSPCELNYGGGKGLCFINPLFLQDYPGRNAMRRRHHFKTSIKVRVSTEHSSPLSPPVVPPPPPPLLAKAKCKARLKMTPPVGVQAGQEANKNTEQEATDYLQPSVVLQKKTMVSPTLSPTAEDDYQMPSSLLKAPPKVMEQKEQVCEDEEEGLVLEQQHAPSLSELDSSTSLSSLDEMEESPERPPLVRGTSNPVMPPPKKAMSALRKMSAAFISFFAPEKRVARMVEDLSRDRRMAFGALVQDFLRQQREALKPHCLTSAVQLLQDLRLFINQAKAFLLECGELEPPIETLLTENEKDQALEKAMFRCILKPLKPQIDAALLTLHKQDGSFQRMMDSLQRAKAASPQNLFGVQAGVPDAQGIEKIKHKLTLMQRAYSPIDKVLLLLQTCKLIYKAMKNKSGQEFGADDFLPALSYAMVLCNMPEILLEVEYMMELLESSWLTGEGGYYLTSVYASLSLIQSQPEDLPPNGLTNQARESLKEWSRRRSNETTNQKDNRLHQKFVKVLFQDGDNSVVKTLMWKTAFNGEAMAQLCAVKFGVDKAEEYSLYCRRDGVLTPLSPDIHIQDLQSMGVSGVPLIYQASHQDERSQKLNRGGAVDLTEEAS</sequence>
<dbReference type="SUPFAM" id="SSF109993">
    <property type="entry name" value="VPS9 domain"/>
    <property type="match status" value="1"/>
</dbReference>
<dbReference type="SUPFAM" id="SSF55550">
    <property type="entry name" value="SH2 domain"/>
    <property type="match status" value="1"/>
</dbReference>
<gene>
    <name evidence="7 8" type="primary">rin1a</name>
</gene>
<dbReference type="InterPro" id="IPR003123">
    <property type="entry name" value="VPS9"/>
</dbReference>
<evidence type="ECO:0000256" key="2">
    <source>
        <dbReference type="PROSITE-ProRule" id="PRU00191"/>
    </source>
</evidence>
<dbReference type="ZFIN" id="ZDB-GENE-091204-129">
    <property type="gene designation" value="rin1a"/>
</dbReference>
<feature type="domain" description="VPS9" evidence="5">
    <location>
        <begin position="532"/>
        <end position="675"/>
    </location>
</feature>
<dbReference type="PANTHER" id="PTHR23101">
    <property type="entry name" value="RAB GDP/GTP EXCHANGE FACTOR"/>
    <property type="match status" value="1"/>
</dbReference>
<accession>A0A8N7TEJ2</accession>
<dbReference type="OrthoDB" id="10013007at2759"/>
<dbReference type="CTD" id="568715"/>
<dbReference type="Proteomes" id="UP000000437">
    <property type="component" value="Chromosome 21"/>
</dbReference>
<dbReference type="InterPro" id="IPR000980">
    <property type="entry name" value="SH2"/>
</dbReference>
<dbReference type="InterPro" id="IPR045046">
    <property type="entry name" value="Vps9-like"/>
</dbReference>
<proteinExistence type="predicted"/>
<keyword evidence="6" id="KW-1185">Reference proteome</keyword>
<name>A0A8N7TEJ2_DANRE</name>
<dbReference type="PROSITE" id="PS50001">
    <property type="entry name" value="SH2"/>
    <property type="match status" value="1"/>
</dbReference>
<dbReference type="GO" id="GO:0016192">
    <property type="term" value="P:vesicle-mediated transport"/>
    <property type="evidence" value="ECO:0007669"/>
    <property type="project" value="InterPro"/>
</dbReference>
<dbReference type="Gene3D" id="1.20.1050.80">
    <property type="entry name" value="VPS9 domain"/>
    <property type="match status" value="1"/>
</dbReference>
<protein>
    <submittedName>
        <fullName evidence="7">Ras and Rab interactor 1</fullName>
    </submittedName>
</protein>
<feature type="compositionally biased region" description="Low complexity" evidence="3">
    <location>
        <begin position="368"/>
        <end position="381"/>
    </location>
</feature>
<feature type="region of interest" description="Disordered" evidence="3">
    <location>
        <begin position="790"/>
        <end position="811"/>
    </location>
</feature>
<dbReference type="SMART" id="SM00252">
    <property type="entry name" value="SH2"/>
    <property type="match status" value="1"/>
</dbReference>
<dbReference type="PROSITE" id="PS51205">
    <property type="entry name" value="VPS9"/>
    <property type="match status" value="1"/>
</dbReference>
<dbReference type="GO" id="GO:0031267">
    <property type="term" value="F:small GTPase binding"/>
    <property type="evidence" value="ECO:0000318"/>
    <property type="project" value="GO_Central"/>
</dbReference>
<dbReference type="GeneID" id="568715"/>
<dbReference type="Pfam" id="PF02204">
    <property type="entry name" value="VPS9"/>
    <property type="match status" value="1"/>
</dbReference>
<dbReference type="GO" id="GO:0005085">
    <property type="term" value="F:guanyl-nucleotide exchange factor activity"/>
    <property type="evidence" value="ECO:0000318"/>
    <property type="project" value="GO_Central"/>
</dbReference>
<dbReference type="GO" id="GO:0005096">
    <property type="term" value="F:GTPase activator activity"/>
    <property type="evidence" value="ECO:0007669"/>
    <property type="project" value="UniProtKB-KW"/>
</dbReference>
<feature type="region of interest" description="Disordered" evidence="3">
    <location>
        <begin position="363"/>
        <end position="407"/>
    </location>
</feature>
<dbReference type="Gene3D" id="3.30.505.10">
    <property type="entry name" value="SH2 domain"/>
    <property type="match status" value="1"/>
</dbReference>
<dbReference type="InterPro" id="IPR035867">
    <property type="entry name" value="RIN1_SH2"/>
</dbReference>
<evidence type="ECO:0000259" key="5">
    <source>
        <dbReference type="PROSITE" id="PS51205"/>
    </source>
</evidence>
<dbReference type="RefSeq" id="XP_697152.2">
    <property type="nucleotide sequence ID" value="XM_692060.7"/>
</dbReference>
<evidence type="ECO:0000259" key="4">
    <source>
        <dbReference type="PROSITE" id="PS50001"/>
    </source>
</evidence>
<keyword evidence="1" id="KW-0343">GTPase activation</keyword>
<dbReference type="CDD" id="cd10393">
    <property type="entry name" value="SH2_RIN1"/>
    <property type="match status" value="1"/>
</dbReference>
<dbReference type="GO" id="GO:0005829">
    <property type="term" value="C:cytosol"/>
    <property type="evidence" value="ECO:0000318"/>
    <property type="project" value="GO_Central"/>
</dbReference>
<evidence type="ECO:0000313" key="8">
    <source>
        <dbReference type="ZFIN" id="ZDB-GENE-091204-129"/>
    </source>
</evidence>
<dbReference type="InterPro" id="IPR036860">
    <property type="entry name" value="SH2_dom_sf"/>
</dbReference>
<evidence type="ECO:0000256" key="1">
    <source>
        <dbReference type="ARBA" id="ARBA00022468"/>
    </source>
</evidence>